<sequence>MPEVSCHPPRYDHGARTNTLSDRRCSTTSKATISSSCIPQTITTSITACPSGCPRPTVTSTTTLIYPTQTIYPPCPTRPPPPPTATPSSGLAERGEEPREALEARWTCAPGSTVTAIMTLPCQGCQSYPTTVVTTVTVRPTAIATCPGFR</sequence>
<evidence type="ECO:0000313" key="2">
    <source>
        <dbReference type="EMBL" id="KDQ20861.1"/>
    </source>
</evidence>
<dbReference type="Proteomes" id="UP000027195">
    <property type="component" value="Unassembled WGS sequence"/>
</dbReference>
<reference evidence="3" key="1">
    <citation type="journal article" date="2014" name="Proc. Natl. Acad. Sci. U.S.A.">
        <title>Extensive sampling of basidiomycete genomes demonstrates inadequacy of the white-rot/brown-rot paradigm for wood decay fungi.</title>
        <authorList>
            <person name="Riley R."/>
            <person name="Salamov A.A."/>
            <person name="Brown D.W."/>
            <person name="Nagy L.G."/>
            <person name="Floudas D."/>
            <person name="Held B.W."/>
            <person name="Levasseur A."/>
            <person name="Lombard V."/>
            <person name="Morin E."/>
            <person name="Otillar R."/>
            <person name="Lindquist E.A."/>
            <person name="Sun H."/>
            <person name="LaButti K.M."/>
            <person name="Schmutz J."/>
            <person name="Jabbour D."/>
            <person name="Luo H."/>
            <person name="Baker S.E."/>
            <person name="Pisabarro A.G."/>
            <person name="Walton J.D."/>
            <person name="Blanchette R.A."/>
            <person name="Henrissat B."/>
            <person name="Martin F."/>
            <person name="Cullen D."/>
            <person name="Hibbett D.S."/>
            <person name="Grigoriev I.V."/>
        </authorList>
    </citation>
    <scope>NUCLEOTIDE SEQUENCE [LARGE SCALE GENOMIC DNA]</scope>
    <source>
        <strain evidence="3">FD-172 SS1</strain>
    </source>
</reference>
<organism evidence="2 3">
    <name type="scientific">Botryobasidium botryosum (strain FD-172 SS1)</name>
    <dbReference type="NCBI Taxonomy" id="930990"/>
    <lineage>
        <taxon>Eukaryota</taxon>
        <taxon>Fungi</taxon>
        <taxon>Dikarya</taxon>
        <taxon>Basidiomycota</taxon>
        <taxon>Agaricomycotina</taxon>
        <taxon>Agaricomycetes</taxon>
        <taxon>Cantharellales</taxon>
        <taxon>Botryobasidiaceae</taxon>
        <taxon>Botryobasidium</taxon>
    </lineage>
</organism>
<proteinExistence type="predicted"/>
<evidence type="ECO:0000256" key="1">
    <source>
        <dbReference type="SAM" id="MobiDB-lite"/>
    </source>
</evidence>
<gene>
    <name evidence="2" type="ORF">BOTBODRAFT_50913</name>
</gene>
<feature type="compositionally biased region" description="Pro residues" evidence="1">
    <location>
        <begin position="73"/>
        <end position="85"/>
    </location>
</feature>
<dbReference type="AlphaFoldDB" id="A0A067NAT8"/>
<feature type="compositionally biased region" description="Basic and acidic residues" evidence="1">
    <location>
        <begin position="9"/>
        <end position="20"/>
    </location>
</feature>
<evidence type="ECO:0000313" key="3">
    <source>
        <dbReference type="Proteomes" id="UP000027195"/>
    </source>
</evidence>
<dbReference type="EMBL" id="KL198017">
    <property type="protein sequence ID" value="KDQ20861.1"/>
    <property type="molecule type" value="Genomic_DNA"/>
</dbReference>
<dbReference type="InParanoid" id="A0A067NAT8"/>
<protein>
    <submittedName>
        <fullName evidence="2">Uncharacterized protein</fullName>
    </submittedName>
</protein>
<feature type="region of interest" description="Disordered" evidence="1">
    <location>
        <begin position="1"/>
        <end position="20"/>
    </location>
</feature>
<keyword evidence="3" id="KW-1185">Reference proteome</keyword>
<accession>A0A067NAT8</accession>
<dbReference type="HOGENOM" id="CLU_1740205_0_0_1"/>
<name>A0A067NAT8_BOTB1</name>
<feature type="region of interest" description="Disordered" evidence="1">
    <location>
        <begin position="70"/>
        <end position="101"/>
    </location>
</feature>